<gene>
    <name evidence="5" type="ORF">PCOR1329_LOCUS71569</name>
</gene>
<feature type="region of interest" description="Disordered" evidence="4">
    <location>
        <begin position="265"/>
        <end position="285"/>
    </location>
</feature>
<comment type="caution">
    <text evidence="5">The sequence shown here is derived from an EMBL/GenBank/DDBJ whole genome shotgun (WGS) entry which is preliminary data.</text>
</comment>
<keyword evidence="3" id="KW-1000">Mitochondrion outer membrane</keyword>
<keyword evidence="2" id="KW-1134">Transmembrane beta strand</keyword>
<comment type="subcellular location">
    <subcellularLocation>
        <location evidence="1">Mitochondrion outer membrane</location>
    </subcellularLocation>
</comment>
<organism evidence="5 6">
    <name type="scientific">Prorocentrum cordatum</name>
    <dbReference type="NCBI Taxonomy" id="2364126"/>
    <lineage>
        <taxon>Eukaryota</taxon>
        <taxon>Sar</taxon>
        <taxon>Alveolata</taxon>
        <taxon>Dinophyceae</taxon>
        <taxon>Prorocentrales</taxon>
        <taxon>Prorocentraceae</taxon>
        <taxon>Prorocentrum</taxon>
    </lineage>
</organism>
<keyword evidence="6" id="KW-1185">Reference proteome</keyword>
<dbReference type="Proteomes" id="UP001189429">
    <property type="component" value="Unassembled WGS sequence"/>
</dbReference>
<dbReference type="PANTHER" id="PTHR10802">
    <property type="entry name" value="MITOCHONDRIAL IMPORT RECEPTOR SUBUNIT TOM40"/>
    <property type="match status" value="1"/>
</dbReference>
<keyword evidence="2" id="KW-0812">Transmembrane</keyword>
<evidence type="ECO:0000256" key="4">
    <source>
        <dbReference type="SAM" id="MobiDB-lite"/>
    </source>
</evidence>
<evidence type="ECO:0000313" key="5">
    <source>
        <dbReference type="EMBL" id="CAK0891706.1"/>
    </source>
</evidence>
<evidence type="ECO:0000256" key="2">
    <source>
        <dbReference type="ARBA" id="ARBA00022452"/>
    </source>
</evidence>
<protein>
    <submittedName>
        <fullName evidence="5">Uncharacterized protein</fullName>
    </submittedName>
</protein>
<feature type="region of interest" description="Disordered" evidence="4">
    <location>
        <begin position="1"/>
        <end position="46"/>
    </location>
</feature>
<evidence type="ECO:0000256" key="3">
    <source>
        <dbReference type="ARBA" id="ARBA00022787"/>
    </source>
</evidence>
<feature type="compositionally biased region" description="Basic and acidic residues" evidence="4">
    <location>
        <begin position="1"/>
        <end position="15"/>
    </location>
</feature>
<evidence type="ECO:0000313" key="6">
    <source>
        <dbReference type="Proteomes" id="UP001189429"/>
    </source>
</evidence>
<dbReference type="EMBL" id="CAUYUJ010019505">
    <property type="protein sequence ID" value="CAK0891706.1"/>
    <property type="molecule type" value="Genomic_DNA"/>
</dbReference>
<sequence>MHRGWGRGDFEERQRSFFPGLRPPRVVRCEEPPPTSFPDPLGSEDPEAAAASAAAAAAAAAEREPVHFEKFNREWQQMAEQDNFDGFRIEAAKQVTKWLQAAHTLFLGTQLRECGYIYQFGPAFQTEDQRTMLVARAGLDGAVNGRFIQKFGEGTELKGSSNSHLKEPARNMHEGSVEYTGENTTLAAKLAWQGAWLLGGAFTQRVVPSLHLGGDLVLVAVNGVTSIGQVGMRYAEGRDIFTATVSRTPDPKSQMGANLHEVGASSAGESGQFTTSAGDSTGAGGHGHLLDEDIHGIVCLPMLQGRSPWTWRPACIRRVRAKDAPDHAPCFSQCLPLAEPQASARISV</sequence>
<dbReference type="InterPro" id="IPR037930">
    <property type="entry name" value="Tom40"/>
</dbReference>
<keyword evidence="3" id="KW-0496">Mitochondrion</keyword>
<reference evidence="5" key="1">
    <citation type="submission" date="2023-10" db="EMBL/GenBank/DDBJ databases">
        <authorList>
            <person name="Chen Y."/>
            <person name="Shah S."/>
            <person name="Dougan E. K."/>
            <person name="Thang M."/>
            <person name="Chan C."/>
        </authorList>
    </citation>
    <scope>NUCLEOTIDE SEQUENCE [LARGE SCALE GENOMIC DNA]</scope>
</reference>
<proteinExistence type="predicted"/>
<evidence type="ECO:0000256" key="1">
    <source>
        <dbReference type="ARBA" id="ARBA00004294"/>
    </source>
</evidence>
<accession>A0ABN9WXQ7</accession>
<name>A0ABN9WXQ7_9DINO</name>
<keyword evidence="2" id="KW-0472">Membrane</keyword>